<keyword evidence="1" id="KW-0812">Transmembrane</keyword>
<protein>
    <submittedName>
        <fullName evidence="2">Uncharacterized protein</fullName>
    </submittedName>
</protein>
<dbReference type="AlphaFoldDB" id="A0A2P6SIG5"/>
<dbReference type="Proteomes" id="UP000238479">
    <property type="component" value="Chromosome 1"/>
</dbReference>
<comment type="caution">
    <text evidence="2">The sequence shown here is derived from an EMBL/GenBank/DDBJ whole genome shotgun (WGS) entry which is preliminary data.</text>
</comment>
<reference evidence="2 3" key="1">
    <citation type="journal article" date="2018" name="Nat. Genet.">
        <title>The Rosa genome provides new insights in the design of modern roses.</title>
        <authorList>
            <person name="Bendahmane M."/>
        </authorList>
    </citation>
    <scope>NUCLEOTIDE SEQUENCE [LARGE SCALE GENOMIC DNA]</scope>
    <source>
        <strain evidence="3">cv. Old Blush</strain>
    </source>
</reference>
<keyword evidence="1" id="KW-1133">Transmembrane helix</keyword>
<dbReference type="EMBL" id="PDCK01000039">
    <property type="protein sequence ID" value="PRQ58464.1"/>
    <property type="molecule type" value="Genomic_DNA"/>
</dbReference>
<evidence type="ECO:0000313" key="3">
    <source>
        <dbReference type="Proteomes" id="UP000238479"/>
    </source>
</evidence>
<feature type="transmembrane region" description="Helical" evidence="1">
    <location>
        <begin position="26"/>
        <end position="49"/>
    </location>
</feature>
<name>A0A2P6SIG5_ROSCH</name>
<evidence type="ECO:0000256" key="1">
    <source>
        <dbReference type="SAM" id="Phobius"/>
    </source>
</evidence>
<sequence>MDGVPKWMGGLINSSWAWYSIGLPSARVSCLGLGLFLWAWILFIFYYYYFVRTMSPLGKEFVGSL</sequence>
<evidence type="ECO:0000313" key="2">
    <source>
        <dbReference type="EMBL" id="PRQ58464.1"/>
    </source>
</evidence>
<organism evidence="2 3">
    <name type="scientific">Rosa chinensis</name>
    <name type="common">China rose</name>
    <dbReference type="NCBI Taxonomy" id="74649"/>
    <lineage>
        <taxon>Eukaryota</taxon>
        <taxon>Viridiplantae</taxon>
        <taxon>Streptophyta</taxon>
        <taxon>Embryophyta</taxon>
        <taxon>Tracheophyta</taxon>
        <taxon>Spermatophyta</taxon>
        <taxon>Magnoliopsida</taxon>
        <taxon>eudicotyledons</taxon>
        <taxon>Gunneridae</taxon>
        <taxon>Pentapetalae</taxon>
        <taxon>rosids</taxon>
        <taxon>fabids</taxon>
        <taxon>Rosales</taxon>
        <taxon>Rosaceae</taxon>
        <taxon>Rosoideae</taxon>
        <taxon>Rosoideae incertae sedis</taxon>
        <taxon>Rosa</taxon>
    </lineage>
</organism>
<accession>A0A2P6SIG5</accession>
<gene>
    <name evidence="2" type="ORF">RchiOBHm_Chr1g0359601</name>
</gene>
<keyword evidence="1" id="KW-0472">Membrane</keyword>
<keyword evidence="3" id="KW-1185">Reference proteome</keyword>
<dbReference type="Gramene" id="PRQ58464">
    <property type="protein sequence ID" value="PRQ58464"/>
    <property type="gene ID" value="RchiOBHm_Chr1g0359601"/>
</dbReference>
<proteinExistence type="predicted"/>